<dbReference type="EMBL" id="FRAM01000003">
    <property type="protein sequence ID" value="SHK55722.1"/>
    <property type="molecule type" value="Genomic_DNA"/>
</dbReference>
<organism evidence="1 2">
    <name type="scientific">Epilithonimonas mollis</name>
    <dbReference type="NCBI Taxonomy" id="216903"/>
    <lineage>
        <taxon>Bacteria</taxon>
        <taxon>Pseudomonadati</taxon>
        <taxon>Bacteroidota</taxon>
        <taxon>Flavobacteriia</taxon>
        <taxon>Flavobacteriales</taxon>
        <taxon>Weeksellaceae</taxon>
        <taxon>Chryseobacterium group</taxon>
        <taxon>Epilithonimonas</taxon>
    </lineage>
</organism>
<protein>
    <recommendedName>
        <fullName evidence="3">TFIIB-type zinc ribbon-containing protein</fullName>
    </recommendedName>
</protein>
<evidence type="ECO:0000313" key="2">
    <source>
        <dbReference type="Proteomes" id="UP000184498"/>
    </source>
</evidence>
<dbReference type="AlphaFoldDB" id="A0A1M6TFB2"/>
<name>A0A1M6TFB2_9FLAO</name>
<gene>
    <name evidence="1" type="ORF">SAMN05444371_2844</name>
</gene>
<sequence length="150" mass="17774">MSQNRFQDDNKTISEFQKEVLVVCPRCESRASAKVDHTVKLARLLCDNCGYNKQMPTEVSVFGHKGNWQMSANAYFDAELWLTTPFKNEVFWAYNIAHLEYLEKYISATLREHKDRTHFTLLEKLPRFYHESKNRESLLKVIQKLRNKDL</sequence>
<dbReference type="OrthoDB" id="707631at2"/>
<dbReference type="STRING" id="216903.SAMN05444371_2844"/>
<accession>A0A1M6TFB2</accession>
<evidence type="ECO:0008006" key="3">
    <source>
        <dbReference type="Google" id="ProtNLM"/>
    </source>
</evidence>
<keyword evidence="2" id="KW-1185">Reference proteome</keyword>
<dbReference type="RefSeq" id="WP_072999194.1">
    <property type="nucleotide sequence ID" value="NZ_FRAM01000003.1"/>
</dbReference>
<proteinExistence type="predicted"/>
<reference evidence="2" key="1">
    <citation type="submission" date="2016-11" db="EMBL/GenBank/DDBJ databases">
        <authorList>
            <person name="Varghese N."/>
            <person name="Submissions S."/>
        </authorList>
    </citation>
    <scope>NUCLEOTIDE SEQUENCE [LARGE SCALE GENOMIC DNA]</scope>
    <source>
        <strain evidence="2">DSM 18016</strain>
    </source>
</reference>
<evidence type="ECO:0000313" key="1">
    <source>
        <dbReference type="EMBL" id="SHK55722.1"/>
    </source>
</evidence>
<dbReference type="Proteomes" id="UP000184498">
    <property type="component" value="Unassembled WGS sequence"/>
</dbReference>